<name>A0A8D2LSA8_VARKO</name>
<reference evidence="9" key="1">
    <citation type="submission" date="2025-08" db="UniProtKB">
        <authorList>
            <consortium name="Ensembl"/>
        </authorList>
    </citation>
    <scope>IDENTIFICATION</scope>
</reference>
<organism evidence="9 10">
    <name type="scientific">Varanus komodoensis</name>
    <name type="common">Komodo dragon</name>
    <dbReference type="NCBI Taxonomy" id="61221"/>
    <lineage>
        <taxon>Eukaryota</taxon>
        <taxon>Metazoa</taxon>
        <taxon>Chordata</taxon>
        <taxon>Craniata</taxon>
        <taxon>Vertebrata</taxon>
        <taxon>Euteleostomi</taxon>
        <taxon>Lepidosauria</taxon>
        <taxon>Squamata</taxon>
        <taxon>Bifurcata</taxon>
        <taxon>Unidentata</taxon>
        <taxon>Episquamata</taxon>
        <taxon>Toxicofera</taxon>
        <taxon>Anguimorpha</taxon>
        <taxon>Paleoanguimorpha</taxon>
        <taxon>Varanoidea</taxon>
        <taxon>Varanidae</taxon>
        <taxon>Varanus</taxon>
    </lineage>
</organism>
<feature type="domain" description="Kringle" evidence="8">
    <location>
        <begin position="1"/>
        <end position="74"/>
    </location>
</feature>
<evidence type="ECO:0000313" key="9">
    <source>
        <dbReference type="Ensembl" id="ENSVKKP00000025729.1"/>
    </source>
</evidence>
<accession>A0A8D2LSA8</accession>
<dbReference type="PANTHER" id="PTHR24261">
    <property type="entry name" value="PLASMINOGEN-RELATED"/>
    <property type="match status" value="1"/>
</dbReference>
<evidence type="ECO:0000256" key="1">
    <source>
        <dbReference type="ARBA" id="ARBA00004613"/>
    </source>
</evidence>
<keyword evidence="4" id="KW-0732">Signal</keyword>
<comment type="caution">
    <text evidence="7">Lacks conserved residue(s) required for the propagation of feature annotation.</text>
</comment>
<dbReference type="InterPro" id="IPR038178">
    <property type="entry name" value="Kringle_sf"/>
</dbReference>
<dbReference type="InterPro" id="IPR013806">
    <property type="entry name" value="Kringle-like"/>
</dbReference>
<evidence type="ECO:0000256" key="7">
    <source>
        <dbReference type="PROSITE-ProRule" id="PRU00121"/>
    </source>
</evidence>
<protein>
    <recommendedName>
        <fullName evidence="8">Kringle domain-containing protein</fullName>
    </recommendedName>
</protein>
<proteinExistence type="predicted"/>
<keyword evidence="3 7" id="KW-0420">Kringle</keyword>
<dbReference type="Ensembl" id="ENSVKKT00000026357.1">
    <property type="protein sequence ID" value="ENSVKKP00000025729.1"/>
    <property type="gene ID" value="ENSVKKG00000016865.1"/>
</dbReference>
<sequence length="107" mass="12157">GYDYRGTVSTTRRGVTCQRWASNSPHVPNYSPRTHPKAHLQENYCRNPDNDANGPWCYTTDPGTRYDYCNIPPCQAACLLTPMNPLAFGRLPTGKHWHLVTRGKFCD</sequence>
<dbReference type="Gene3D" id="2.40.20.10">
    <property type="entry name" value="Plasminogen Kringle 4"/>
    <property type="match status" value="1"/>
</dbReference>
<dbReference type="Proteomes" id="UP000694545">
    <property type="component" value="Unplaced"/>
</dbReference>
<evidence type="ECO:0000256" key="5">
    <source>
        <dbReference type="ARBA" id="ARBA00022737"/>
    </source>
</evidence>
<dbReference type="InterPro" id="IPR018056">
    <property type="entry name" value="Kringle_CS"/>
</dbReference>
<evidence type="ECO:0000256" key="3">
    <source>
        <dbReference type="ARBA" id="ARBA00022572"/>
    </source>
</evidence>
<dbReference type="AlphaFoldDB" id="A0A8D2LSA8"/>
<dbReference type="Pfam" id="PF00051">
    <property type="entry name" value="Kringle"/>
    <property type="match status" value="1"/>
</dbReference>
<dbReference type="GO" id="GO:0005102">
    <property type="term" value="F:signaling receptor binding"/>
    <property type="evidence" value="ECO:0007669"/>
    <property type="project" value="TreeGrafter"/>
</dbReference>
<dbReference type="InterPro" id="IPR050759">
    <property type="entry name" value="Serine_protease_kringle"/>
</dbReference>
<evidence type="ECO:0000256" key="4">
    <source>
        <dbReference type="ARBA" id="ARBA00022729"/>
    </source>
</evidence>
<keyword evidence="6" id="KW-1015">Disulfide bond</keyword>
<dbReference type="PROSITE" id="PS50070">
    <property type="entry name" value="KRINGLE_2"/>
    <property type="match status" value="1"/>
</dbReference>
<keyword evidence="5" id="KW-0677">Repeat</keyword>
<evidence type="ECO:0000313" key="10">
    <source>
        <dbReference type="Proteomes" id="UP000694545"/>
    </source>
</evidence>
<comment type="subcellular location">
    <subcellularLocation>
        <location evidence="1">Secreted</location>
    </subcellularLocation>
</comment>
<dbReference type="SMART" id="SM00130">
    <property type="entry name" value="KR"/>
    <property type="match status" value="1"/>
</dbReference>
<dbReference type="InterPro" id="IPR000001">
    <property type="entry name" value="Kringle"/>
</dbReference>
<keyword evidence="10" id="KW-1185">Reference proteome</keyword>
<reference evidence="9" key="2">
    <citation type="submission" date="2025-09" db="UniProtKB">
        <authorList>
            <consortium name="Ensembl"/>
        </authorList>
    </citation>
    <scope>IDENTIFICATION</scope>
</reference>
<dbReference type="PROSITE" id="PS00021">
    <property type="entry name" value="KRINGLE_1"/>
    <property type="match status" value="1"/>
</dbReference>
<evidence type="ECO:0000256" key="6">
    <source>
        <dbReference type="ARBA" id="ARBA00023157"/>
    </source>
</evidence>
<keyword evidence="2" id="KW-0964">Secreted</keyword>
<dbReference type="CDD" id="cd00108">
    <property type="entry name" value="KR"/>
    <property type="match status" value="1"/>
</dbReference>
<evidence type="ECO:0000259" key="8">
    <source>
        <dbReference type="PROSITE" id="PS50070"/>
    </source>
</evidence>
<dbReference type="SUPFAM" id="SSF57440">
    <property type="entry name" value="Kringle-like"/>
    <property type="match status" value="1"/>
</dbReference>
<dbReference type="PRINTS" id="PR00018">
    <property type="entry name" value="KRINGLE"/>
</dbReference>
<evidence type="ECO:0000256" key="2">
    <source>
        <dbReference type="ARBA" id="ARBA00022525"/>
    </source>
</evidence>
<dbReference type="OMA" id="CEITECR"/>
<dbReference type="FunFam" id="2.40.20.10:FF:000002">
    <property type="entry name" value="Hepatocyte growth factor"/>
    <property type="match status" value="1"/>
</dbReference>
<dbReference type="PANTHER" id="PTHR24261:SF7">
    <property type="entry name" value="KRINGLE DOMAIN-CONTAINING PROTEIN"/>
    <property type="match status" value="1"/>
</dbReference>
<dbReference type="GO" id="GO:0004175">
    <property type="term" value="F:endopeptidase activity"/>
    <property type="evidence" value="ECO:0007669"/>
    <property type="project" value="TreeGrafter"/>
</dbReference>
<dbReference type="GO" id="GO:0005615">
    <property type="term" value="C:extracellular space"/>
    <property type="evidence" value="ECO:0007669"/>
    <property type="project" value="TreeGrafter"/>
</dbReference>